<proteinExistence type="inferred from homology"/>
<dbReference type="GO" id="GO:0005739">
    <property type="term" value="C:mitochondrion"/>
    <property type="evidence" value="ECO:0007669"/>
    <property type="project" value="TreeGrafter"/>
</dbReference>
<feature type="domain" description="BPL/LPL catalytic" evidence="3">
    <location>
        <begin position="82"/>
        <end position="250"/>
    </location>
</feature>
<dbReference type="AlphaFoldDB" id="A0AAW0VYW0"/>
<dbReference type="FunFam" id="3.30.930.10:FF:000045">
    <property type="entry name" value="lipoyltransferase 1, mitochondrial"/>
    <property type="match status" value="1"/>
</dbReference>
<dbReference type="Gene3D" id="3.30.930.10">
    <property type="entry name" value="Bira Bifunctional Protein, Domain 2"/>
    <property type="match status" value="1"/>
</dbReference>
<dbReference type="GO" id="GO:0017118">
    <property type="term" value="F:lipoyltransferase activity"/>
    <property type="evidence" value="ECO:0007669"/>
    <property type="project" value="TreeGrafter"/>
</dbReference>
<evidence type="ECO:0000256" key="2">
    <source>
        <dbReference type="ARBA" id="ARBA00008242"/>
    </source>
</evidence>
<dbReference type="Pfam" id="PF21948">
    <property type="entry name" value="LplA-B_cat"/>
    <property type="match status" value="1"/>
</dbReference>
<comment type="pathway">
    <text evidence="1">Protein modification; protein lipoylation via exogenous pathway; protein N(6)-(lipoyl)lysine from lipoate: step 2/2.</text>
</comment>
<dbReference type="Gene3D" id="3.30.390.50">
    <property type="entry name" value="CO dehydrogenase flavoprotein, C-terminal domain"/>
    <property type="match status" value="1"/>
</dbReference>
<sequence>MMSLRNIANMSLNIPLRAVVGGTNLLGSGTNLSNTGIVGCATNVGTQDSSRIPFNRGVFISQSTNIYSNLAFEDWLYKNWSFEKRNVMFIWQNSPCVVIGRHQNPYVEANLQYLESAGVPVVRRNSGGGAVYHDEGNLNCTFFTTRDRYNRKENLEVICQALQEDFGIQAHVNHRDDIIIGQDFKVSGTAAKLGRQSAYHHCTLLVRTNKQQMKLALQGDKNIQSKATASIPALVMNLHDANEDISVQKLISSIGRKYLESSTKGIDASSQQMYQLSNGYTLINPTDDWFPGLAKVEAELSSYSWLHNKTPRFTITRPVTVPECVAHNTTVNIAVQVYHGKVEDVKIASQDVCPDVADLINEIGGALKGSQYTPAIFNDLASRMRLPQPLRNQRSVM</sequence>
<dbReference type="EMBL" id="JARKIK010000094">
    <property type="protein sequence ID" value="KAK8722607.1"/>
    <property type="molecule type" value="Genomic_DNA"/>
</dbReference>
<dbReference type="InterPro" id="IPR004143">
    <property type="entry name" value="BPL_LPL_catalytic"/>
</dbReference>
<keyword evidence="5" id="KW-1185">Reference proteome</keyword>
<name>A0AAW0VYW0_CHEQU</name>
<evidence type="ECO:0000313" key="5">
    <source>
        <dbReference type="Proteomes" id="UP001445076"/>
    </source>
</evidence>
<dbReference type="InterPro" id="IPR004562">
    <property type="entry name" value="LipoylTrfase_LipoateP_Ligase"/>
</dbReference>
<evidence type="ECO:0000313" key="4">
    <source>
        <dbReference type="EMBL" id="KAK8722608.1"/>
    </source>
</evidence>
<accession>A0AAW0VYW0</accession>
<evidence type="ECO:0000256" key="1">
    <source>
        <dbReference type="ARBA" id="ARBA00005085"/>
    </source>
</evidence>
<protein>
    <recommendedName>
        <fullName evidence="3">BPL/LPL catalytic domain-containing protein</fullName>
    </recommendedName>
</protein>
<dbReference type="SUPFAM" id="SSF55681">
    <property type="entry name" value="Class II aaRS and biotin synthetases"/>
    <property type="match status" value="1"/>
</dbReference>
<dbReference type="EMBL" id="JARKIK010000094">
    <property type="protein sequence ID" value="KAK8722608.1"/>
    <property type="molecule type" value="Genomic_DNA"/>
</dbReference>
<organism evidence="4 5">
    <name type="scientific">Cherax quadricarinatus</name>
    <name type="common">Australian red claw crayfish</name>
    <dbReference type="NCBI Taxonomy" id="27406"/>
    <lineage>
        <taxon>Eukaryota</taxon>
        <taxon>Metazoa</taxon>
        <taxon>Ecdysozoa</taxon>
        <taxon>Arthropoda</taxon>
        <taxon>Crustacea</taxon>
        <taxon>Multicrustacea</taxon>
        <taxon>Malacostraca</taxon>
        <taxon>Eumalacostraca</taxon>
        <taxon>Eucarida</taxon>
        <taxon>Decapoda</taxon>
        <taxon>Pleocyemata</taxon>
        <taxon>Astacidea</taxon>
        <taxon>Parastacoidea</taxon>
        <taxon>Parastacidae</taxon>
        <taxon>Cherax</taxon>
    </lineage>
</organism>
<comment type="similarity">
    <text evidence="2">Belongs to the LplA family.</text>
</comment>
<reference evidence="4" key="2">
    <citation type="submission" date="2024-01" db="EMBL/GenBank/DDBJ databases">
        <authorList>
            <person name="He J."/>
            <person name="Wang M."/>
            <person name="Zheng J."/>
            <person name="Liu Z."/>
        </authorList>
    </citation>
    <scope>NUCLEOTIDE SEQUENCE</scope>
    <source>
        <strain evidence="4">ZL_2023a</strain>
        <tissue evidence="4">Muscle</tissue>
    </source>
</reference>
<dbReference type="CDD" id="cd16443">
    <property type="entry name" value="LplA"/>
    <property type="match status" value="1"/>
</dbReference>
<dbReference type="PANTHER" id="PTHR12561">
    <property type="entry name" value="LIPOATE-PROTEIN LIGASE"/>
    <property type="match status" value="1"/>
</dbReference>
<dbReference type="PROSITE" id="PS51733">
    <property type="entry name" value="BPL_LPL_CATALYTIC"/>
    <property type="match status" value="1"/>
</dbReference>
<evidence type="ECO:0000259" key="3">
    <source>
        <dbReference type="PROSITE" id="PS51733"/>
    </source>
</evidence>
<dbReference type="InterPro" id="IPR045864">
    <property type="entry name" value="aa-tRNA-synth_II/BPL/LPL"/>
</dbReference>
<dbReference type="PANTHER" id="PTHR12561:SF3">
    <property type="entry name" value="LIPOYLTRANSFERASE 1, MITOCHONDRIAL"/>
    <property type="match status" value="1"/>
</dbReference>
<dbReference type="GO" id="GO:0009249">
    <property type="term" value="P:protein lipoylation"/>
    <property type="evidence" value="ECO:0007669"/>
    <property type="project" value="InterPro"/>
</dbReference>
<gene>
    <name evidence="4" type="ORF">OTU49_012127</name>
</gene>
<dbReference type="Proteomes" id="UP001445076">
    <property type="component" value="Unassembled WGS sequence"/>
</dbReference>
<reference evidence="4 5" key="1">
    <citation type="journal article" date="2024" name="BMC Genomics">
        <title>Genome assembly of redclaw crayfish (Cherax quadricarinatus) provides insights into its immune adaptation and hypoxia tolerance.</title>
        <authorList>
            <person name="Liu Z."/>
            <person name="Zheng J."/>
            <person name="Li H."/>
            <person name="Fang K."/>
            <person name="Wang S."/>
            <person name="He J."/>
            <person name="Zhou D."/>
            <person name="Weng S."/>
            <person name="Chi M."/>
            <person name="Gu Z."/>
            <person name="He J."/>
            <person name="Li F."/>
            <person name="Wang M."/>
        </authorList>
    </citation>
    <scope>NUCLEOTIDE SEQUENCE [LARGE SCALE GENOMIC DNA]</scope>
    <source>
        <strain evidence="4">ZL_2023a</strain>
    </source>
</reference>
<comment type="caution">
    <text evidence="4">The sequence shown here is derived from an EMBL/GenBank/DDBJ whole genome shotgun (WGS) entry which is preliminary data.</text>
</comment>